<gene>
    <name evidence="1" type="ORF">S01H4_20782</name>
</gene>
<organism evidence="1">
    <name type="scientific">marine sediment metagenome</name>
    <dbReference type="NCBI Taxonomy" id="412755"/>
    <lineage>
        <taxon>unclassified sequences</taxon>
        <taxon>metagenomes</taxon>
        <taxon>ecological metagenomes</taxon>
    </lineage>
</organism>
<comment type="caution">
    <text evidence="1">The sequence shown here is derived from an EMBL/GenBank/DDBJ whole genome shotgun (WGS) entry which is preliminary data.</text>
</comment>
<dbReference type="AlphaFoldDB" id="X0ZCH6"/>
<feature type="non-terminal residue" evidence="1">
    <location>
        <position position="52"/>
    </location>
</feature>
<evidence type="ECO:0000313" key="1">
    <source>
        <dbReference type="EMBL" id="GAG67335.1"/>
    </source>
</evidence>
<sequence>MTLTQLSTNKIRLKIIAPSGTSTTKIYLASKGAPTKIPGRYETEYDSNTKVF</sequence>
<proteinExistence type="predicted"/>
<reference evidence="1" key="1">
    <citation type="journal article" date="2014" name="Front. Microbiol.">
        <title>High frequency of phylogenetically diverse reductive dehalogenase-homologous genes in deep subseafloor sedimentary metagenomes.</title>
        <authorList>
            <person name="Kawai M."/>
            <person name="Futagami T."/>
            <person name="Toyoda A."/>
            <person name="Takaki Y."/>
            <person name="Nishi S."/>
            <person name="Hori S."/>
            <person name="Arai W."/>
            <person name="Tsubouchi T."/>
            <person name="Morono Y."/>
            <person name="Uchiyama I."/>
            <person name="Ito T."/>
            <person name="Fujiyama A."/>
            <person name="Inagaki F."/>
            <person name="Takami H."/>
        </authorList>
    </citation>
    <scope>NUCLEOTIDE SEQUENCE</scope>
    <source>
        <strain evidence="1">Expedition CK06-06</strain>
    </source>
</reference>
<accession>X0ZCH6</accession>
<dbReference type="EMBL" id="BART01009373">
    <property type="protein sequence ID" value="GAG67335.1"/>
    <property type="molecule type" value="Genomic_DNA"/>
</dbReference>
<name>X0ZCH6_9ZZZZ</name>
<protein>
    <submittedName>
        <fullName evidence="1">Uncharacterized protein</fullName>
    </submittedName>
</protein>